<dbReference type="GO" id="GO:0052689">
    <property type="term" value="F:carboxylic ester hydrolase activity"/>
    <property type="evidence" value="ECO:0007669"/>
    <property type="project" value="UniProtKB-KW"/>
</dbReference>
<name>A0A9W6H7G1_9MICO</name>
<dbReference type="InterPro" id="IPR036465">
    <property type="entry name" value="vWFA_dom_sf"/>
</dbReference>
<evidence type="ECO:0000313" key="6">
    <source>
        <dbReference type="Proteomes" id="UP001142372"/>
    </source>
</evidence>
<dbReference type="Gene3D" id="2.60.40.10">
    <property type="entry name" value="Immunoglobulins"/>
    <property type="match status" value="1"/>
</dbReference>
<dbReference type="Proteomes" id="UP001142372">
    <property type="component" value="Unassembled WGS sequence"/>
</dbReference>
<evidence type="ECO:0008006" key="7">
    <source>
        <dbReference type="Google" id="ProtNLM"/>
    </source>
</evidence>
<protein>
    <recommendedName>
        <fullName evidence="7">VWFA domain-containing protein</fullName>
    </recommendedName>
</protein>
<dbReference type="InterPro" id="IPR013783">
    <property type="entry name" value="Ig-like_fold"/>
</dbReference>
<reference evidence="5" key="1">
    <citation type="journal article" date="2014" name="Int. J. Syst. Evol. Microbiol.">
        <title>Complete genome sequence of Corynebacterium casei LMG S-19264T (=DSM 44701T), isolated from a smear-ripened cheese.</title>
        <authorList>
            <consortium name="US DOE Joint Genome Institute (JGI-PGF)"/>
            <person name="Walter F."/>
            <person name="Albersmeier A."/>
            <person name="Kalinowski J."/>
            <person name="Ruckert C."/>
        </authorList>
    </citation>
    <scope>NUCLEOTIDE SEQUENCE</scope>
    <source>
        <strain evidence="5">VKM Ac-1401</strain>
    </source>
</reference>
<organism evidence="5 6">
    <name type="scientific">Leifsonia poae</name>
    <dbReference type="NCBI Taxonomy" id="110933"/>
    <lineage>
        <taxon>Bacteria</taxon>
        <taxon>Bacillati</taxon>
        <taxon>Actinomycetota</taxon>
        <taxon>Actinomycetes</taxon>
        <taxon>Micrococcales</taxon>
        <taxon>Microbacteriaceae</taxon>
        <taxon>Leifsonia</taxon>
    </lineage>
</organism>
<evidence type="ECO:0000256" key="3">
    <source>
        <dbReference type="ARBA" id="ARBA00022801"/>
    </source>
</evidence>
<dbReference type="InterPro" id="IPR029058">
    <property type="entry name" value="AB_hydrolase_fold"/>
</dbReference>
<evidence type="ECO:0000256" key="1">
    <source>
        <dbReference type="ARBA" id="ARBA00007534"/>
    </source>
</evidence>
<keyword evidence="6" id="KW-1185">Reference proteome</keyword>
<dbReference type="EMBL" id="BSEN01000003">
    <property type="protein sequence ID" value="GLJ75351.1"/>
    <property type="molecule type" value="Genomic_DNA"/>
</dbReference>
<dbReference type="AlphaFoldDB" id="A0A9W6H7G1"/>
<evidence type="ECO:0000313" key="5">
    <source>
        <dbReference type="EMBL" id="GLJ75351.1"/>
    </source>
</evidence>
<dbReference type="GO" id="GO:0005975">
    <property type="term" value="P:carbohydrate metabolic process"/>
    <property type="evidence" value="ECO:0007669"/>
    <property type="project" value="UniProtKB-ARBA"/>
</dbReference>
<evidence type="ECO:0000256" key="2">
    <source>
        <dbReference type="ARBA" id="ARBA00022487"/>
    </source>
</evidence>
<dbReference type="Gene3D" id="3.40.50.410">
    <property type="entry name" value="von Willebrand factor, type A domain"/>
    <property type="match status" value="1"/>
</dbReference>
<dbReference type="Pfam" id="PF01083">
    <property type="entry name" value="Cutinase"/>
    <property type="match status" value="1"/>
</dbReference>
<keyword evidence="4" id="KW-1015">Disulfide bond</keyword>
<proteinExistence type="inferred from homology"/>
<comment type="caution">
    <text evidence="5">The sequence shown here is derived from an EMBL/GenBank/DDBJ whole genome shotgun (WGS) entry which is preliminary data.</text>
</comment>
<comment type="similarity">
    <text evidence="1">Belongs to the cutinase family.</text>
</comment>
<dbReference type="SUPFAM" id="SSF53474">
    <property type="entry name" value="alpha/beta-Hydrolases"/>
    <property type="match status" value="1"/>
</dbReference>
<accession>A0A9W6H7G1</accession>
<evidence type="ECO:0000256" key="4">
    <source>
        <dbReference type="ARBA" id="ARBA00023157"/>
    </source>
</evidence>
<sequence>MAQGQEACGPDYLLLGARGSGESADYSGQFQGMGRPVFDFYTNLKASVSIEGEAVHYNAVGIDGFPDTLFGLLAFMHARGPYDDSVQGGVNATVMRLVDAHNNCSTTKFILAGYSQGAEVIGRAITELSPEVRQAVSAVAVFGDPYFNQADSDADLSNFGLPYNGALGTRDKWKDLLDAPVFSYCHNGDPICGAQYHAEFPNLPATDVVDAAHLTQITGLKGEGLFAEHESYVDDGSTRRASRRVAQALGVSPAPITADPVDVAYVFDSSDAMSWRLPAIQAEAQKLVSAVAGRTADYRIAVVDFKGANDAYVSKVDVPFTTSTQAIVGGIEAIPVGGGNAVLPWQSPTASGLTGVTTALDLPWRPDARKLIVTVTGTKIHNGPSQGDQGQEACSDDCGPELGSGLYLRQVGQKIEDKGIRVQSVISTDRSDVEWWQDILTYYGQGFPQRTFEASGDIVAEAVRRGISAPTSALTVPLSVTQGEKSLFSAGGSEPGDPADGVQQYGWQFENGTGDDQGGGATLMRQQTAGDLIDSVSSDDPVPVGVKLTGDARASTEFLSPGTFEVSLRARSASGLVSDTKTAITVLPGIVVPDSAPDLFAIPGNNMATVSFTATSTDPRNVYIIRDQEGNVLSAFRPDLGTLPSGIASRSASNAVKVAWPVFGLTNGLTARLTLSVANSEGTSTPSAPVAVTPSESGQPTSALFSGGSLNLTNQLDLPSAGSNVYANGDFVCDVSAHVHGNVVATGSAHLTSSCRIDGDVFAGGNIVVDGSPIVGGSITTTGTVKYQSTAHVDGSIMSAGTFTSLDGKSIAQLRESGNVGGAITDNSPITSPAAIPMHTLTVDSQQWPGYNPLTWRAWMNDTAARNNAPAWSKARTASPGCTMSSAPDSVGGVTATIISDSFLDLRKSASNCASVTLQGMTLNLSANLTIVADSFQALQGFNVVSADARSHSLQLLVPGTQKDCSNGRSIALPPSTTIDSKITAKLFSIGKLTIAGPASFRGEAEAGCMSISGAVTINHTHLDTPGMN</sequence>
<gene>
    <name evidence="5" type="ORF">GCM10017584_09250</name>
</gene>
<dbReference type="Gene3D" id="3.40.50.1820">
    <property type="entry name" value="alpha/beta hydrolase"/>
    <property type="match status" value="1"/>
</dbReference>
<reference evidence="5" key="2">
    <citation type="submission" date="2023-01" db="EMBL/GenBank/DDBJ databases">
        <authorList>
            <person name="Sun Q."/>
            <person name="Evtushenko L."/>
        </authorList>
    </citation>
    <scope>NUCLEOTIDE SEQUENCE</scope>
    <source>
        <strain evidence="5">VKM Ac-1401</strain>
    </source>
</reference>
<dbReference type="PANTHER" id="PTHR33630:SF9">
    <property type="entry name" value="CUTINASE 4"/>
    <property type="match status" value="1"/>
</dbReference>
<dbReference type="PANTHER" id="PTHR33630">
    <property type="entry name" value="CUTINASE RV1984C-RELATED-RELATED"/>
    <property type="match status" value="1"/>
</dbReference>
<dbReference type="CDD" id="cd00198">
    <property type="entry name" value="vWFA"/>
    <property type="match status" value="1"/>
</dbReference>
<dbReference type="SMART" id="SM01110">
    <property type="entry name" value="Cutinase"/>
    <property type="match status" value="1"/>
</dbReference>
<dbReference type="SUPFAM" id="SSF53300">
    <property type="entry name" value="vWA-like"/>
    <property type="match status" value="1"/>
</dbReference>
<keyword evidence="3" id="KW-0378">Hydrolase</keyword>
<keyword evidence="2" id="KW-0719">Serine esterase</keyword>
<dbReference type="InterPro" id="IPR000675">
    <property type="entry name" value="Cutinase/axe"/>
</dbReference>